<dbReference type="AlphaFoldDB" id="A0A942SXK9"/>
<sequence length="111" mass="11641">MDSTLIVVDARPDDGRYAVVTSMEYVHRVIVVSSWAAALTDLSFPPRAVVLADVGRNERIVASIVRTCRSLGCRVVCDTGRVSAPVARKALAAGAVAWDGSPEGVPGAFGD</sequence>
<protein>
    <submittedName>
        <fullName evidence="1">Uncharacterized protein</fullName>
    </submittedName>
</protein>
<reference evidence="1" key="1">
    <citation type="submission" date="2021-05" db="EMBL/GenBank/DDBJ databases">
        <title>Novel Bacillus species.</title>
        <authorList>
            <person name="Liu G."/>
        </authorList>
    </citation>
    <scope>NUCLEOTIDE SEQUENCE</scope>
    <source>
        <strain evidence="1">FJAT-50051</strain>
    </source>
</reference>
<comment type="caution">
    <text evidence="1">The sequence shown here is derived from an EMBL/GenBank/DDBJ whole genome shotgun (WGS) entry which is preliminary data.</text>
</comment>
<accession>A0A942SXK9</accession>
<organism evidence="1">
    <name type="scientific">Neobacillus citreus</name>
    <dbReference type="NCBI Taxonomy" id="2833578"/>
    <lineage>
        <taxon>Bacteria</taxon>
        <taxon>Bacillati</taxon>
        <taxon>Bacillota</taxon>
        <taxon>Bacilli</taxon>
        <taxon>Bacillales</taxon>
        <taxon>Bacillaceae</taxon>
        <taxon>Neobacillus</taxon>
    </lineage>
</organism>
<proteinExistence type="predicted"/>
<evidence type="ECO:0000313" key="1">
    <source>
        <dbReference type="EMBL" id="MBS4182089.1"/>
    </source>
</evidence>
<gene>
    <name evidence="1" type="ORF">KHB02_11900</name>
</gene>
<dbReference type="EMBL" id="JAGYPE010000002">
    <property type="protein sequence ID" value="MBS4182089.1"/>
    <property type="molecule type" value="Genomic_DNA"/>
</dbReference>
<name>A0A942SXK9_9BACI</name>